<name>A0ABU3DFA0_9RHOB</name>
<dbReference type="RefSeq" id="WP_311690156.1">
    <property type="nucleotide sequence ID" value="NZ_JAVRHL010000002.1"/>
</dbReference>
<evidence type="ECO:0000256" key="4">
    <source>
        <dbReference type="RuleBase" id="RU003733"/>
    </source>
</evidence>
<keyword evidence="3 4" id="KW-0418">Kinase</keyword>
<accession>A0ABU3DFA0</accession>
<feature type="domain" description="Carbohydrate kinase FGGY C-terminal" evidence="6">
    <location>
        <begin position="258"/>
        <end position="439"/>
    </location>
</feature>
<dbReference type="Pfam" id="PF02782">
    <property type="entry name" value="FGGY_C"/>
    <property type="match status" value="1"/>
</dbReference>
<evidence type="ECO:0000256" key="1">
    <source>
        <dbReference type="ARBA" id="ARBA00009156"/>
    </source>
</evidence>
<evidence type="ECO:0000313" key="8">
    <source>
        <dbReference type="Proteomes" id="UP001265259"/>
    </source>
</evidence>
<proteinExistence type="inferred from homology"/>
<evidence type="ECO:0000313" key="7">
    <source>
        <dbReference type="EMBL" id="MDT0682402.1"/>
    </source>
</evidence>
<dbReference type="InterPro" id="IPR050406">
    <property type="entry name" value="FGGY_Carb_Kinase"/>
</dbReference>
<comment type="caution">
    <text evidence="7">The sequence shown here is derived from an EMBL/GenBank/DDBJ whole genome shotgun (WGS) entry which is preliminary data.</text>
</comment>
<evidence type="ECO:0000259" key="6">
    <source>
        <dbReference type="Pfam" id="PF02782"/>
    </source>
</evidence>
<evidence type="ECO:0000256" key="3">
    <source>
        <dbReference type="ARBA" id="ARBA00022777"/>
    </source>
</evidence>
<dbReference type="PIRSF" id="PIRSF000538">
    <property type="entry name" value="GlpK"/>
    <property type="match status" value="1"/>
</dbReference>
<dbReference type="Gene3D" id="3.30.420.40">
    <property type="match status" value="2"/>
</dbReference>
<sequence length="490" mass="52489">MPELGENAAADWFIGFDIGSTAVKVGLFDDEGQMLAQWSRSYPTDRPRSGWVEQDPRHWVDGVRDGIDAVLEGRDARRVAAVGMCSQVNTEVFAGADGSALAPAITWQDGRAHAQADWINARVSDADKMAWWGAQMPIGASHVLAKMLWMAENHPDLWERTHLVLSPKDYVLLKLTGQAVSDPISSFGQVGLDLEYIAPLLDLLPGAREKLPQLRAFTDIVGDMPLGQTGLRAPVVAGTMDAWGNLFGCGRFAAGQGMYVSGTSEILAVVNDKRVGAPGVVTFVPVEGLTVNAGPTQSGADSLRWWGETVGKTPAELVTLAESADRSASRVLFLPQLQGERAPLWNSSLRGAFVGLDSRSAGPELAMAVLEGVAFSARHLFETLVEAAGCRPEFLLYGGGGARSDLWSQIRADVLGVPLHRFECTDVGCLGAAILAAVGIGAFPDMASAVPRMTRVDRVFTPDPGQQDRYAQMFDAYRGAITALEPITKT</sequence>
<feature type="domain" description="Carbohydrate kinase FGGY N-terminal" evidence="5">
    <location>
        <begin position="13"/>
        <end position="248"/>
    </location>
</feature>
<dbReference type="GO" id="GO:0016301">
    <property type="term" value="F:kinase activity"/>
    <property type="evidence" value="ECO:0007669"/>
    <property type="project" value="UniProtKB-KW"/>
</dbReference>
<dbReference type="InterPro" id="IPR018485">
    <property type="entry name" value="FGGY_C"/>
</dbReference>
<dbReference type="InterPro" id="IPR018484">
    <property type="entry name" value="FGGY_N"/>
</dbReference>
<keyword evidence="2 4" id="KW-0808">Transferase</keyword>
<dbReference type="PANTHER" id="PTHR43095:SF5">
    <property type="entry name" value="XYLULOSE KINASE"/>
    <property type="match status" value="1"/>
</dbReference>
<comment type="similarity">
    <text evidence="1 4">Belongs to the FGGY kinase family.</text>
</comment>
<dbReference type="Proteomes" id="UP001265259">
    <property type="component" value="Unassembled WGS sequence"/>
</dbReference>
<keyword evidence="8" id="KW-1185">Reference proteome</keyword>
<evidence type="ECO:0000256" key="2">
    <source>
        <dbReference type="ARBA" id="ARBA00022679"/>
    </source>
</evidence>
<organism evidence="7 8">
    <name type="scientific">Tropicimonas omnivorans</name>
    <dbReference type="NCBI Taxonomy" id="3075590"/>
    <lineage>
        <taxon>Bacteria</taxon>
        <taxon>Pseudomonadati</taxon>
        <taxon>Pseudomonadota</taxon>
        <taxon>Alphaproteobacteria</taxon>
        <taxon>Rhodobacterales</taxon>
        <taxon>Roseobacteraceae</taxon>
        <taxon>Tropicimonas</taxon>
    </lineage>
</organism>
<gene>
    <name evidence="7" type="ORF">RM543_06880</name>
</gene>
<dbReference type="SUPFAM" id="SSF53067">
    <property type="entry name" value="Actin-like ATPase domain"/>
    <property type="match status" value="2"/>
</dbReference>
<reference evidence="7 8" key="1">
    <citation type="submission" date="2023-09" db="EMBL/GenBank/DDBJ databases">
        <authorList>
            <person name="Rey-Velasco X."/>
        </authorList>
    </citation>
    <scope>NUCLEOTIDE SEQUENCE [LARGE SCALE GENOMIC DNA]</scope>
    <source>
        <strain evidence="7 8">F158</strain>
    </source>
</reference>
<dbReference type="EMBL" id="JAVRHL010000002">
    <property type="protein sequence ID" value="MDT0682402.1"/>
    <property type="molecule type" value="Genomic_DNA"/>
</dbReference>
<dbReference type="CDD" id="cd07808">
    <property type="entry name" value="ASKHA_NBD_FGGY_EcXK-like"/>
    <property type="match status" value="1"/>
</dbReference>
<dbReference type="Pfam" id="PF00370">
    <property type="entry name" value="FGGY_N"/>
    <property type="match status" value="1"/>
</dbReference>
<dbReference type="InterPro" id="IPR018483">
    <property type="entry name" value="Carb_kinase_FGGY_CS"/>
</dbReference>
<dbReference type="InterPro" id="IPR000577">
    <property type="entry name" value="Carb_kinase_FGGY"/>
</dbReference>
<evidence type="ECO:0000259" key="5">
    <source>
        <dbReference type="Pfam" id="PF00370"/>
    </source>
</evidence>
<dbReference type="InterPro" id="IPR043129">
    <property type="entry name" value="ATPase_NBD"/>
</dbReference>
<dbReference type="PANTHER" id="PTHR43095">
    <property type="entry name" value="SUGAR KINASE"/>
    <property type="match status" value="1"/>
</dbReference>
<protein>
    <submittedName>
        <fullName evidence="7">FGGY-family carbohydrate kinase</fullName>
    </submittedName>
</protein>
<dbReference type="PROSITE" id="PS00445">
    <property type="entry name" value="FGGY_KINASES_2"/>
    <property type="match status" value="1"/>
</dbReference>